<keyword evidence="1" id="KW-0732">Signal</keyword>
<reference evidence="2" key="1">
    <citation type="submission" date="2022-07" db="EMBL/GenBank/DDBJ databases">
        <title>Phylogenomic reconstructions and comparative analyses of Kickxellomycotina fungi.</title>
        <authorList>
            <person name="Reynolds N.K."/>
            <person name="Stajich J.E."/>
            <person name="Barry K."/>
            <person name="Grigoriev I.V."/>
            <person name="Crous P."/>
            <person name="Smith M.E."/>
        </authorList>
    </citation>
    <scope>NUCLEOTIDE SEQUENCE</scope>
    <source>
        <strain evidence="2">RSA 567</strain>
    </source>
</reference>
<dbReference type="AlphaFoldDB" id="A0A9W8B1Z3"/>
<gene>
    <name evidence="2" type="ORF">H4R34_003586</name>
</gene>
<evidence type="ECO:0000313" key="2">
    <source>
        <dbReference type="EMBL" id="KAJ1977422.1"/>
    </source>
</evidence>
<dbReference type="EMBL" id="JANBQB010000349">
    <property type="protein sequence ID" value="KAJ1977422.1"/>
    <property type="molecule type" value="Genomic_DNA"/>
</dbReference>
<feature type="chain" id="PRO_5040802122" evidence="1">
    <location>
        <begin position="22"/>
        <end position="518"/>
    </location>
</feature>
<protein>
    <submittedName>
        <fullName evidence="2">Uncharacterized protein</fullName>
    </submittedName>
</protein>
<evidence type="ECO:0000313" key="3">
    <source>
        <dbReference type="Proteomes" id="UP001151582"/>
    </source>
</evidence>
<sequence length="518" mass="56441">MLRLTVWTVVHFGLLLSSWSAAKPAGLSDSAKDNSSSTSQDSTVPTTLLGQTSAAAPSIVPAGLPFRLGDGTRFVSTHSPYRLSLIEAPGGVNSDPSQIFRLYMTKPSVESDQPITISLLVNEQCVGIFPESPNSKSYSVALDSCTNPHTRFQRISNLADSTQACYVNQGLSQQLSVEDDVVVAVPYTDGAGCHSWHHDYLAQDQCSRILTGMFSSLTIEDLLSMVGTPRNAYQGPAATNSELTSETTLLLEQLRHCQPQVYSDLVLIDKQLKEARNGVSANEADLQSVVDTVRIEVDQAFIQSAGNDDKTKNKWKSIGKSVFSLINSLAAVFSKVVGGPISCIYGAACALGVWAPTEKLTKEEASRASKTLEDAVPQVVNSYAQGGWEHELNRYMSTSYSAWQSMGRSLGASALPALNNDVSLDQLVKANAIIDFARLITKSPDVKRAFCVIHTWKIKHTNALPNRVNYRKVVMPESARVYLMAHVKDFQKLLADIENGLNGWQFWTKTSRNPNASC</sequence>
<keyword evidence="3" id="KW-1185">Reference proteome</keyword>
<evidence type="ECO:0000256" key="1">
    <source>
        <dbReference type="SAM" id="SignalP"/>
    </source>
</evidence>
<dbReference type="Proteomes" id="UP001151582">
    <property type="component" value="Unassembled WGS sequence"/>
</dbReference>
<dbReference type="OrthoDB" id="10382364at2759"/>
<name>A0A9W8B1Z3_9FUNG</name>
<proteinExistence type="predicted"/>
<feature type="signal peptide" evidence="1">
    <location>
        <begin position="1"/>
        <end position="21"/>
    </location>
</feature>
<comment type="caution">
    <text evidence="2">The sequence shown here is derived from an EMBL/GenBank/DDBJ whole genome shotgun (WGS) entry which is preliminary data.</text>
</comment>
<accession>A0A9W8B1Z3</accession>
<organism evidence="2 3">
    <name type="scientific">Dimargaris verticillata</name>
    <dbReference type="NCBI Taxonomy" id="2761393"/>
    <lineage>
        <taxon>Eukaryota</taxon>
        <taxon>Fungi</taxon>
        <taxon>Fungi incertae sedis</taxon>
        <taxon>Zoopagomycota</taxon>
        <taxon>Kickxellomycotina</taxon>
        <taxon>Dimargaritomycetes</taxon>
        <taxon>Dimargaritales</taxon>
        <taxon>Dimargaritaceae</taxon>
        <taxon>Dimargaris</taxon>
    </lineage>
</organism>